<sequence length="97" mass="10734">MQKKDKEKVFGGEWTEDMLREFLHADSYDGSDADYVAAIRAYRHMLPDVFADYVELFKAEGHNLNAKNADGVTLLQTIASHAKGEPYAAALRAAGAE</sequence>
<accession>A0A9E8FU49</accession>
<dbReference type="AlphaFoldDB" id="A0A9E8FU49"/>
<reference evidence="1 2" key="1">
    <citation type="submission" date="2019-11" db="EMBL/GenBank/DDBJ databases">
        <title>Venatorbacter sp. nov. a predator of Campylobacter and other Gram-negative bacteria.</title>
        <authorList>
            <person name="Saeedi A."/>
            <person name="Cummings N.J."/>
            <person name="Connerton I.F."/>
            <person name="Connerton P.L."/>
        </authorList>
    </citation>
    <scope>NUCLEOTIDE SEQUENCE [LARGE SCALE GENOMIC DNA]</scope>
    <source>
        <strain evidence="1">XL5</strain>
    </source>
</reference>
<protein>
    <submittedName>
        <fullName evidence="1">Uncharacterized protein</fullName>
    </submittedName>
</protein>
<gene>
    <name evidence="1" type="ORF">GJQ55_13005</name>
</gene>
<evidence type="ECO:0000313" key="1">
    <source>
        <dbReference type="EMBL" id="QQD25337.1"/>
    </source>
</evidence>
<dbReference type="EMBL" id="CP046056">
    <property type="protein sequence ID" value="QQD25337.1"/>
    <property type="molecule type" value="Genomic_DNA"/>
</dbReference>
<dbReference type="InterPro" id="IPR047742">
    <property type="entry name" value="PA4642-like"/>
</dbReference>
<evidence type="ECO:0000313" key="2">
    <source>
        <dbReference type="Proteomes" id="UP000596074"/>
    </source>
</evidence>
<dbReference type="Proteomes" id="UP000596074">
    <property type="component" value="Chromosome"/>
</dbReference>
<dbReference type="RefSeq" id="WP_228345412.1">
    <property type="nucleotide sequence ID" value="NZ_CP045550.1"/>
</dbReference>
<keyword evidence="2" id="KW-1185">Reference proteome</keyword>
<proteinExistence type="predicted"/>
<dbReference type="KEGG" id="vcw:GJQ55_13005"/>
<name>A0A9E8FU49_9GAMM</name>
<organism evidence="1 2">
    <name type="scientific">Venatoribacter cucullus</name>
    <dbReference type="NCBI Taxonomy" id="2661630"/>
    <lineage>
        <taxon>Bacteria</taxon>
        <taxon>Pseudomonadati</taxon>
        <taxon>Pseudomonadota</taxon>
        <taxon>Gammaproteobacteria</taxon>
        <taxon>Oceanospirillales</taxon>
        <taxon>Oceanospirillaceae</taxon>
        <taxon>Venatoribacter</taxon>
    </lineage>
</organism>
<dbReference type="NCBIfam" id="NF038106">
    <property type="entry name" value="gamma_NF038106"/>
    <property type="match status" value="1"/>
</dbReference>